<dbReference type="RefSeq" id="WP_323983210.1">
    <property type="nucleotide sequence ID" value="NZ_JAYKBW010000006.1"/>
</dbReference>
<accession>A0ABU5Z7J5</accession>
<proteinExistence type="predicted"/>
<evidence type="ECO:0000313" key="2">
    <source>
        <dbReference type="Proteomes" id="UP001311730"/>
    </source>
</evidence>
<evidence type="ECO:0000313" key="1">
    <source>
        <dbReference type="EMBL" id="MEB3074909.1"/>
    </source>
</evidence>
<dbReference type="InterPro" id="IPR010870">
    <property type="entry name" value="Porin_O/P"/>
</dbReference>
<organism evidence="1 2">
    <name type="scientific">Capnocytophaga gingivalis</name>
    <dbReference type="NCBI Taxonomy" id="1017"/>
    <lineage>
        <taxon>Bacteria</taxon>
        <taxon>Pseudomonadati</taxon>
        <taxon>Bacteroidota</taxon>
        <taxon>Flavobacteriia</taxon>
        <taxon>Flavobacteriales</taxon>
        <taxon>Flavobacteriaceae</taxon>
        <taxon>Capnocytophaga</taxon>
    </lineage>
</organism>
<keyword evidence="2" id="KW-1185">Reference proteome</keyword>
<name>A0ABU5Z7J5_9FLAO</name>
<dbReference type="Proteomes" id="UP001311730">
    <property type="component" value="Unassembled WGS sequence"/>
</dbReference>
<reference evidence="1 2" key="1">
    <citation type="submission" date="2023-12" db="EMBL/GenBank/DDBJ databases">
        <title>Genomic sequences of Capnocytophaga and Parvimonas strains.</title>
        <authorList>
            <person name="Watt R.M."/>
            <person name="Wang M."/>
            <person name="Yang T."/>
            <person name="Tong W.M."/>
        </authorList>
    </citation>
    <scope>NUCLEOTIDE SEQUENCE [LARGE SCALE GENOMIC DNA]</scope>
    <source>
        <strain evidence="1 2">CCUG 13096</strain>
    </source>
</reference>
<sequence length="387" mass="44421">MLGKIKLIITLSILTQNFILAQKDTLTEPISAEKLKIEFYFRGGFLSDHHSQEALSSSRFQIDNARINIQGDYNKALSYRVRFRMNKPFAATSLDNGSAALDYAYITYRFGSKRQWETTLGKQLSAMGSFEQDINPLYEYIFTDYLNGVYTNVFLAGAKLSYKFNPQHIVGIQLHNTLNESFAKHLENNHFTTDNYSASKAPIGGYLYWNGIFFDGMFRTKYSYNLSQFAKEYYTHSVSLGNKLQIGKHTAYLDLVYSHMGADFGLTSSRLLSIYEGLSEGAFIMHKNIVYKCAVSRYDYQLDDRWSLSAKLGIETTGSKNMLNEQLRTNYIYFLAGQYAPFVSQDLRFYVAYVGNRITYTEALKKPSEQLHRIAVGAYYTLPVFKR</sequence>
<dbReference type="SUPFAM" id="SSF56935">
    <property type="entry name" value="Porins"/>
    <property type="match status" value="1"/>
</dbReference>
<comment type="caution">
    <text evidence="1">The sequence shown here is derived from an EMBL/GenBank/DDBJ whole genome shotgun (WGS) entry which is preliminary data.</text>
</comment>
<dbReference type="Pfam" id="PF07396">
    <property type="entry name" value="Porin_O_P"/>
    <property type="match status" value="1"/>
</dbReference>
<gene>
    <name evidence="1" type="ORF">VJJ08_06300</name>
</gene>
<dbReference type="Gene3D" id="2.40.160.10">
    <property type="entry name" value="Porin"/>
    <property type="match status" value="1"/>
</dbReference>
<dbReference type="InterPro" id="IPR023614">
    <property type="entry name" value="Porin_dom_sf"/>
</dbReference>
<dbReference type="EMBL" id="JAYKBW010000006">
    <property type="protein sequence ID" value="MEB3074909.1"/>
    <property type="molecule type" value="Genomic_DNA"/>
</dbReference>
<protein>
    <submittedName>
        <fullName evidence="1">Porin</fullName>
    </submittedName>
</protein>